<evidence type="ECO:0008006" key="3">
    <source>
        <dbReference type="Google" id="ProtNLM"/>
    </source>
</evidence>
<organism evidence="1 2">
    <name type="scientific">Agrobacterium rosae</name>
    <dbReference type="NCBI Taxonomy" id="1972867"/>
    <lineage>
        <taxon>Bacteria</taxon>
        <taxon>Pseudomonadati</taxon>
        <taxon>Pseudomonadota</taxon>
        <taxon>Alphaproteobacteria</taxon>
        <taxon>Hyphomicrobiales</taxon>
        <taxon>Rhizobiaceae</taxon>
        <taxon>Rhizobium/Agrobacterium group</taxon>
        <taxon>Agrobacterium</taxon>
    </lineage>
</organism>
<dbReference type="EMBL" id="FMUE01000028">
    <property type="protein sequence ID" value="SCX36151.1"/>
    <property type="molecule type" value="Genomic_DNA"/>
</dbReference>
<gene>
    <name evidence="1" type="ORF">DSM25559_5337</name>
</gene>
<dbReference type="Pfam" id="PF06042">
    <property type="entry name" value="NTP_transf_6"/>
    <property type="match status" value="1"/>
</dbReference>
<accession>A0A1R3U3A2</accession>
<dbReference type="RefSeq" id="WP_244554537.1">
    <property type="nucleotide sequence ID" value="NZ_FMUE01000028.1"/>
</dbReference>
<evidence type="ECO:0000313" key="2">
    <source>
        <dbReference type="Proteomes" id="UP000187891"/>
    </source>
</evidence>
<protein>
    <recommendedName>
        <fullName evidence="3">Nucleotidyltransferase family protein</fullName>
    </recommendedName>
</protein>
<dbReference type="AlphaFoldDB" id="A0A1R3U3A2"/>
<proteinExistence type="predicted"/>
<sequence length="202" mass="22863">MIPIDPCSAVPEDWEQQVSTIVKESPILAGLLARWQDIDLPDCWLSGSALAQTLWNQTFGFAPDRGVTKIDLVYFDPANTGGGREVRQAKRVRSLFPEIPIWIDAKNQARVHFWYKEKFGYTIPPHRSSRAAISTFPTTASSIGIRPEAGRLTIFAPFGVADLLSCTVRPNKTQIIREIYDSEIARWRKVWPGLHIIDWNES</sequence>
<dbReference type="STRING" id="1907666.DSM25559_5337"/>
<dbReference type="Proteomes" id="UP000187891">
    <property type="component" value="Unassembled WGS sequence"/>
</dbReference>
<evidence type="ECO:0000313" key="1">
    <source>
        <dbReference type="EMBL" id="SCX36151.1"/>
    </source>
</evidence>
<name>A0A1R3U3A2_9HYPH</name>
<reference evidence="2" key="1">
    <citation type="submission" date="2016-10" db="EMBL/GenBank/DDBJ databases">
        <authorList>
            <person name="Wibberg D."/>
        </authorList>
    </citation>
    <scope>NUCLEOTIDE SEQUENCE [LARGE SCALE GENOMIC DNA]</scope>
</reference>
<dbReference type="PANTHER" id="PTHR39166">
    <property type="entry name" value="BLL1166 PROTEIN"/>
    <property type="match status" value="1"/>
</dbReference>
<dbReference type="PANTHER" id="PTHR39166:SF1">
    <property type="entry name" value="BLL1166 PROTEIN"/>
    <property type="match status" value="1"/>
</dbReference>
<dbReference type="InterPro" id="IPR009267">
    <property type="entry name" value="NTP_transf_6"/>
</dbReference>